<sequence length="205" mass="22333">MASLAGVMLAKTSDDPSPSPLHITPHDSKFYARLLSKEDDASLSTTPSFGVYDGVAPGSVPFVWESQPGTPKPTAVALAEPLPPINPPPSSYFHPVLRKAKLVSKKRRVSPSSRFTFLATLFRKLTPRKSPSSPVSSSFTSSPFSRLESPRSRRRSSFSSKGDDEEEDVGDGSTRSILCFRLQRTPRITLSRHSRDNCSSLIAGN</sequence>
<dbReference type="Pfam" id="PF05097">
    <property type="entry name" value="DUF688"/>
    <property type="match status" value="1"/>
</dbReference>
<dbReference type="Gramene" id="Ma05_t14310.1">
    <property type="protein sequence ID" value="Ma05_p14310.1"/>
    <property type="gene ID" value="Ma05_g14310"/>
</dbReference>
<evidence type="ECO:0000256" key="1">
    <source>
        <dbReference type="SAM" id="MobiDB-lite"/>
    </source>
</evidence>
<dbReference type="OrthoDB" id="783083at2759"/>
<dbReference type="InParanoid" id="A0A804J4C0"/>
<reference evidence="3" key="2">
    <citation type="submission" date="2021-05" db="UniProtKB">
        <authorList>
            <consortium name="EnsemblPlants"/>
        </authorList>
    </citation>
    <scope>IDENTIFICATION</scope>
    <source>
        <strain evidence="3">subsp. malaccensis</strain>
    </source>
</reference>
<reference evidence="2" key="1">
    <citation type="submission" date="2021-03" db="EMBL/GenBank/DDBJ databases">
        <authorList>
            <consortium name="Genoscope - CEA"/>
            <person name="William W."/>
        </authorList>
    </citation>
    <scope>NUCLEOTIDE SEQUENCE</scope>
    <source>
        <strain evidence="2">Doubled-haploid Pahang</strain>
    </source>
</reference>
<dbReference type="EnsemblPlants" id="Ma05_t14310.1">
    <property type="protein sequence ID" value="Ma05_p14310.1"/>
    <property type="gene ID" value="Ma05_g14310"/>
</dbReference>
<evidence type="ECO:0000313" key="4">
    <source>
        <dbReference type="Proteomes" id="UP000012960"/>
    </source>
</evidence>
<dbReference type="PANTHER" id="PTHR33257:SF4">
    <property type="entry name" value="EXPRESSED PROTEIN"/>
    <property type="match status" value="1"/>
</dbReference>
<feature type="region of interest" description="Disordered" evidence="1">
    <location>
        <begin position="127"/>
        <end position="172"/>
    </location>
</feature>
<feature type="region of interest" description="Disordered" evidence="1">
    <location>
        <begin position="1"/>
        <end position="22"/>
    </location>
</feature>
<proteinExistence type="predicted"/>
<dbReference type="InterPro" id="IPR007789">
    <property type="entry name" value="DUF688"/>
</dbReference>
<dbReference type="AlphaFoldDB" id="A0A804J4C0"/>
<gene>
    <name evidence="2" type="ORF">GSMUA_266410.1</name>
</gene>
<dbReference type="PANTHER" id="PTHR33257">
    <property type="entry name" value="OS05G0165500 PROTEIN"/>
    <property type="match status" value="1"/>
</dbReference>
<dbReference type="FunCoup" id="A0A804J4C0">
    <property type="interactions" value="8"/>
</dbReference>
<name>A0A804J4C0_MUSAM</name>
<accession>A0A804J4C0</accession>
<organism evidence="3 4">
    <name type="scientific">Musa acuminata subsp. malaccensis</name>
    <name type="common">Wild banana</name>
    <name type="synonym">Musa malaccensis</name>
    <dbReference type="NCBI Taxonomy" id="214687"/>
    <lineage>
        <taxon>Eukaryota</taxon>
        <taxon>Viridiplantae</taxon>
        <taxon>Streptophyta</taxon>
        <taxon>Embryophyta</taxon>
        <taxon>Tracheophyta</taxon>
        <taxon>Spermatophyta</taxon>
        <taxon>Magnoliopsida</taxon>
        <taxon>Liliopsida</taxon>
        <taxon>Zingiberales</taxon>
        <taxon>Musaceae</taxon>
        <taxon>Musa</taxon>
    </lineage>
</organism>
<protein>
    <submittedName>
        <fullName evidence="2">(wild Malaysian banana) hypothetical protein</fullName>
    </submittedName>
</protein>
<evidence type="ECO:0000313" key="2">
    <source>
        <dbReference type="EMBL" id="CAG1838464.1"/>
    </source>
</evidence>
<dbReference type="Proteomes" id="UP000012960">
    <property type="component" value="Unplaced"/>
</dbReference>
<evidence type="ECO:0000313" key="3">
    <source>
        <dbReference type="EnsemblPlants" id="Ma05_p14310.1"/>
    </source>
</evidence>
<feature type="compositionally biased region" description="Low complexity" evidence="1">
    <location>
        <begin position="130"/>
        <end position="147"/>
    </location>
</feature>
<keyword evidence="4" id="KW-1185">Reference proteome</keyword>
<dbReference type="EMBL" id="HG996470">
    <property type="protein sequence ID" value="CAG1838464.1"/>
    <property type="molecule type" value="Genomic_DNA"/>
</dbReference>